<reference evidence="1" key="1">
    <citation type="journal article" date="2022" name="Int. J. Mol. Sci.">
        <title>Draft Genome of Tanacetum Coccineum: Genomic Comparison of Closely Related Tanacetum-Family Plants.</title>
        <authorList>
            <person name="Yamashiro T."/>
            <person name="Shiraishi A."/>
            <person name="Nakayama K."/>
            <person name="Satake H."/>
        </authorList>
    </citation>
    <scope>NUCLEOTIDE SEQUENCE</scope>
</reference>
<sequence>MTNSGPLPIQGTKPLFKMAGSQCRIFRGDRLRVMQAVDQRVMLMDRGVIFDEEQLAFLVDQEDRVKSGPDTQTIPTIAIFQPNNLDAFDSDCDEAPSASAVFMAKLSAYDLDVLFEVHNYNTYQENNTIDQSVQEMQYSEQPIFVDDTNIEITSDSNVISYEQYL</sequence>
<proteinExistence type="predicted"/>
<gene>
    <name evidence="1" type="ORF">Tco_0800078</name>
</gene>
<dbReference type="Proteomes" id="UP001151760">
    <property type="component" value="Unassembled WGS sequence"/>
</dbReference>
<dbReference type="EMBL" id="BQNB010011631">
    <property type="protein sequence ID" value="GJS93110.1"/>
    <property type="molecule type" value="Genomic_DNA"/>
</dbReference>
<name>A0ABQ4ZT42_9ASTR</name>
<reference evidence="1" key="2">
    <citation type="submission" date="2022-01" db="EMBL/GenBank/DDBJ databases">
        <authorList>
            <person name="Yamashiro T."/>
            <person name="Shiraishi A."/>
            <person name="Satake H."/>
            <person name="Nakayama K."/>
        </authorList>
    </citation>
    <scope>NUCLEOTIDE SEQUENCE</scope>
</reference>
<protein>
    <submittedName>
        <fullName evidence="1">Uncharacterized protein</fullName>
    </submittedName>
</protein>
<comment type="caution">
    <text evidence="1">The sequence shown here is derived from an EMBL/GenBank/DDBJ whole genome shotgun (WGS) entry which is preliminary data.</text>
</comment>
<evidence type="ECO:0000313" key="2">
    <source>
        <dbReference type="Proteomes" id="UP001151760"/>
    </source>
</evidence>
<accession>A0ABQ4ZT42</accession>
<keyword evidence="2" id="KW-1185">Reference proteome</keyword>
<evidence type="ECO:0000313" key="1">
    <source>
        <dbReference type="EMBL" id="GJS93110.1"/>
    </source>
</evidence>
<organism evidence="1 2">
    <name type="scientific">Tanacetum coccineum</name>
    <dbReference type="NCBI Taxonomy" id="301880"/>
    <lineage>
        <taxon>Eukaryota</taxon>
        <taxon>Viridiplantae</taxon>
        <taxon>Streptophyta</taxon>
        <taxon>Embryophyta</taxon>
        <taxon>Tracheophyta</taxon>
        <taxon>Spermatophyta</taxon>
        <taxon>Magnoliopsida</taxon>
        <taxon>eudicotyledons</taxon>
        <taxon>Gunneridae</taxon>
        <taxon>Pentapetalae</taxon>
        <taxon>asterids</taxon>
        <taxon>campanulids</taxon>
        <taxon>Asterales</taxon>
        <taxon>Asteraceae</taxon>
        <taxon>Asteroideae</taxon>
        <taxon>Anthemideae</taxon>
        <taxon>Anthemidinae</taxon>
        <taxon>Tanacetum</taxon>
    </lineage>
</organism>